<dbReference type="Pfam" id="PF20169">
    <property type="entry name" value="DUF6537"/>
    <property type="match status" value="1"/>
</dbReference>
<dbReference type="InterPro" id="IPR046667">
    <property type="entry name" value="DUF6537"/>
</dbReference>
<dbReference type="RefSeq" id="WP_102933925.1">
    <property type="nucleotide sequence ID" value="NZ_LJIW01000001.1"/>
</dbReference>
<evidence type="ECO:0000259" key="4">
    <source>
        <dbReference type="Pfam" id="PF20169"/>
    </source>
</evidence>
<gene>
    <name evidence="5" type="ORF">SMF913_11831</name>
</gene>
<reference evidence="5 6" key="1">
    <citation type="submission" date="2015-09" db="EMBL/GenBank/DDBJ databases">
        <title>Genome sequence, genome mining and natural product profiling of a biocontrol bacterium Streptomyces malaysiensis F913.</title>
        <authorList>
            <person name="Xu Y."/>
            <person name="Wei J."/>
            <person name="Xie J."/>
            <person name="Li T."/>
            <person name="Zhou Z."/>
        </authorList>
    </citation>
    <scope>NUCLEOTIDE SEQUENCE [LARGE SCALE GENOMIC DNA]</scope>
    <source>
        <strain evidence="5 6">F913</strain>
    </source>
</reference>
<dbReference type="NCBIfam" id="NF009589">
    <property type="entry name" value="PRK13030.1"/>
    <property type="match status" value="1"/>
</dbReference>
<dbReference type="InterPro" id="IPR051457">
    <property type="entry name" value="2-oxoacid:Fd_oxidoreductase"/>
</dbReference>
<evidence type="ECO:0000259" key="2">
    <source>
        <dbReference type="Pfam" id="PF01558"/>
    </source>
</evidence>
<dbReference type="Gene3D" id="3.40.920.10">
    <property type="entry name" value="Pyruvate-ferredoxin oxidoreductase, PFOR, domain III"/>
    <property type="match status" value="1"/>
</dbReference>
<dbReference type="NCBIfam" id="NF009588">
    <property type="entry name" value="PRK13029.1"/>
    <property type="match status" value="1"/>
</dbReference>
<dbReference type="Proteomes" id="UP000236520">
    <property type="component" value="Unassembled WGS sequence"/>
</dbReference>
<feature type="domain" description="Thiamine pyrophosphate enzyme TPP-binding" evidence="3">
    <location>
        <begin position="457"/>
        <end position="545"/>
    </location>
</feature>
<evidence type="ECO:0000313" key="6">
    <source>
        <dbReference type="Proteomes" id="UP000236520"/>
    </source>
</evidence>
<comment type="caution">
    <text evidence="5">The sequence shown here is derived from an EMBL/GenBank/DDBJ whole genome shotgun (WGS) entry which is preliminary data.</text>
</comment>
<dbReference type="SUPFAM" id="SSF52518">
    <property type="entry name" value="Thiamin diphosphate-binding fold (THDP-binding)"/>
    <property type="match status" value="2"/>
</dbReference>
<dbReference type="AlphaFoldDB" id="A0A2J7Z6A1"/>
<dbReference type="GO" id="GO:0045333">
    <property type="term" value="P:cellular respiration"/>
    <property type="evidence" value="ECO:0007669"/>
    <property type="project" value="UniProtKB-ARBA"/>
</dbReference>
<dbReference type="InterPro" id="IPR002880">
    <property type="entry name" value="Pyrv_Fd/Flavodoxin_OxRdtase_N"/>
</dbReference>
<accession>A0A2J7Z6A1</accession>
<dbReference type="PANTHER" id="PTHR48084">
    <property type="entry name" value="2-OXOGLUTARATE OXIDOREDUCTASE SUBUNIT KORB-RELATED"/>
    <property type="match status" value="1"/>
</dbReference>
<dbReference type="EMBL" id="LJIW01000001">
    <property type="protein sequence ID" value="PNG95806.1"/>
    <property type="molecule type" value="Genomic_DNA"/>
</dbReference>
<evidence type="ECO:0000256" key="1">
    <source>
        <dbReference type="ARBA" id="ARBA00023002"/>
    </source>
</evidence>
<dbReference type="InterPro" id="IPR019752">
    <property type="entry name" value="Pyrv/ketoisovalerate_OxRed_cat"/>
</dbReference>
<dbReference type="PANTHER" id="PTHR48084:SF3">
    <property type="entry name" value="SUBUNIT OF PYRUVATE:FLAVODOXIN OXIDOREDUCTASE"/>
    <property type="match status" value="1"/>
</dbReference>
<dbReference type="GO" id="GO:0016625">
    <property type="term" value="F:oxidoreductase activity, acting on the aldehyde or oxo group of donors, iron-sulfur protein as acceptor"/>
    <property type="evidence" value="ECO:0007669"/>
    <property type="project" value="UniProtKB-ARBA"/>
</dbReference>
<dbReference type="CDD" id="cd07034">
    <property type="entry name" value="TPP_PYR_PFOR_IOR-alpha_like"/>
    <property type="match status" value="1"/>
</dbReference>
<dbReference type="Pfam" id="PF01558">
    <property type="entry name" value="POR"/>
    <property type="match status" value="1"/>
</dbReference>
<dbReference type="InterPro" id="IPR011766">
    <property type="entry name" value="TPP_enzyme_TPP-bd"/>
</dbReference>
<proteinExistence type="predicted"/>
<dbReference type="SUPFAM" id="SSF53323">
    <property type="entry name" value="Pyruvate-ferredoxin oxidoreductase, PFOR, domain III"/>
    <property type="match status" value="1"/>
</dbReference>
<feature type="domain" description="Pyruvate/ketoisovalerate oxidoreductase catalytic" evidence="2">
    <location>
        <begin position="734"/>
        <end position="920"/>
    </location>
</feature>
<dbReference type="GO" id="GO:0000287">
    <property type="term" value="F:magnesium ion binding"/>
    <property type="evidence" value="ECO:0007669"/>
    <property type="project" value="UniProtKB-ARBA"/>
</dbReference>
<dbReference type="InterPro" id="IPR002869">
    <property type="entry name" value="Pyrv_flavodox_OxRed_cen"/>
</dbReference>
<keyword evidence="1" id="KW-0560">Oxidoreductase</keyword>
<evidence type="ECO:0008006" key="7">
    <source>
        <dbReference type="Google" id="ProtNLM"/>
    </source>
</evidence>
<feature type="domain" description="DUF6537" evidence="4">
    <location>
        <begin position="969"/>
        <end position="1161"/>
    </location>
</feature>
<organism evidence="5 6">
    <name type="scientific">Streptomyces malaysiensis</name>
    <dbReference type="NCBI Taxonomy" id="92644"/>
    <lineage>
        <taxon>Bacteria</taxon>
        <taxon>Bacillati</taxon>
        <taxon>Actinomycetota</taxon>
        <taxon>Actinomycetes</taxon>
        <taxon>Kitasatosporales</taxon>
        <taxon>Streptomycetaceae</taxon>
        <taxon>Streptomyces</taxon>
        <taxon>Streptomyces violaceusniger group</taxon>
    </lineage>
</organism>
<dbReference type="GO" id="GO:0030976">
    <property type="term" value="F:thiamine pyrophosphate binding"/>
    <property type="evidence" value="ECO:0007669"/>
    <property type="project" value="InterPro"/>
</dbReference>
<dbReference type="Gene3D" id="3.40.50.970">
    <property type="match status" value="2"/>
</dbReference>
<dbReference type="InterPro" id="IPR029061">
    <property type="entry name" value="THDP-binding"/>
</dbReference>
<keyword evidence="6" id="KW-1185">Reference proteome</keyword>
<protein>
    <recommendedName>
        <fullName evidence="7">Indolepyruvate ferredoxin oxidoreductase</fullName>
    </recommendedName>
</protein>
<dbReference type="Pfam" id="PF02775">
    <property type="entry name" value="TPP_enzyme_C"/>
    <property type="match status" value="1"/>
</dbReference>
<name>A0A2J7Z6A1_STRMQ</name>
<evidence type="ECO:0000313" key="5">
    <source>
        <dbReference type="EMBL" id="PNG95806.1"/>
    </source>
</evidence>
<evidence type="ECO:0000259" key="3">
    <source>
        <dbReference type="Pfam" id="PF02775"/>
    </source>
</evidence>
<sequence length="1179" mass="126075">MSAPVVHAATDGDFTLDDRYLRERGTVYLTGVQALVRVLFDRIRHDRRLGRETAAFVSGYEGSPLAGFDLELARRSALLTEHAISHQPGLNEELAATSVMGSQLAGAATSMGPDGVVGLWYGKSPGLDRAADAFRHANLVGVPGGSGALALVGDDPVAKSSTVPCASERALADLALPIFYPADAQDILDHGLHAVELSRASGVWAAMKVVTNVADAAGTATVDPGWRPPILTPRGGATPYGHRPSAQLLGTSLAALERSLHTVRLPLATEYIRASGVNRSISATSADRIGIVAAGKPYLDLRQALRDLGLGEEDLARHGIRVLKLGAIHPVEPTIVKEFAGGLTEIVVVEEKRSFIEAAIKDILYAVPGAPAVHGKTGPDGTTLFSEIGELGPEAIAAGLARRLTAHGDIGSVTAWRTRRRRERVSLPLLTRTPYFCSGCPHNSSTKVPEGSLVGAGIGCHTMAVFMEPAQVGNVVGLTQMGGEGAQWIGMAPFVRDKHFVQNLGDGTFTHSGSLAVRAAVAAGVNITFKLLYNSAVAMTGGQEAVGALPVDRLAALLLLEGVAKVVITSDAPERLRRTRLPKGVEVRHRDRLLRTQEELAAIPGVTVLIHDQECAAEKRRKRRRGKVATPDVKVVINERVCEGCGDCGTKSNCLSVHPVTTEFGRKTEINQSSCNLDYSCLDGDCPSFLTVVPGRSERRRGVPDLPDLAAEALPEPRRRAVSGDVTVRITGVGGTGVVTVAQVLAIAAVIDGRQVRTLDQTGLAQKGGAVVSDVKITTEVVEQAAKLATAECDLYVACDALVGADAQYLAAADPGRTTAVVCTTEIPTGRMIIDPTVTFPEESRIRSAIDAVSAHALYLDARALAEALFEDDQYANILQLGAAFQTGALPLTAEAVERAITLNGTAVRPNLQAFRRGRQLVEDPEAFKAAAMPGPSAAVTATATARRVHPSTARVRATVGAEPGSELARLLDIRVPDLIAYQGERYAGEYAEFVERVRRHESASSAVTEAVARNLYKLMAYKDEYEVARLSLDAALTQDIEARFGGGARYSYRLHPPVLRALGMARKISLGPWFRPVLRTLRAMRKVRETPLDVFGYAHVRRVERALIKEYRETVLGALAAARPAADLDAVVELAELPDMVRGYERIKLDNVDAYHRRRSELLEQLRPAPVQETPTCR</sequence>